<name>A0ABU0DVM3_9BACI</name>
<dbReference type="InterPro" id="IPR010298">
    <property type="entry name" value="YacP-like"/>
</dbReference>
<reference evidence="1 2" key="1">
    <citation type="submission" date="2023-07" db="EMBL/GenBank/DDBJ databases">
        <title>Genomic Encyclopedia of Type Strains, Phase IV (KMG-IV): sequencing the most valuable type-strain genomes for metagenomic binning, comparative biology and taxonomic classification.</title>
        <authorList>
            <person name="Goeker M."/>
        </authorList>
    </citation>
    <scope>NUCLEOTIDE SEQUENCE [LARGE SCALE GENOMIC DNA]</scope>
    <source>
        <strain evidence="1 2">DSM 15448</strain>
    </source>
</reference>
<gene>
    <name evidence="1" type="ORF">J2R98_002244</name>
</gene>
<proteinExistence type="predicted"/>
<dbReference type="RefSeq" id="WP_307068940.1">
    <property type="nucleotide sequence ID" value="NZ_JAUSUP010000008.1"/>
</dbReference>
<evidence type="ECO:0000313" key="1">
    <source>
        <dbReference type="EMBL" id="MDQ0352400.1"/>
    </source>
</evidence>
<dbReference type="EMBL" id="JAUSUP010000008">
    <property type="protein sequence ID" value="MDQ0352400.1"/>
    <property type="molecule type" value="Genomic_DNA"/>
</dbReference>
<accession>A0ABU0DVM3</accession>
<dbReference type="PANTHER" id="PTHR34547:SF1">
    <property type="entry name" value="YACP-LIKE NYN DOMAIN PROTEIN"/>
    <property type="match status" value="1"/>
</dbReference>
<dbReference type="CDD" id="cd10912">
    <property type="entry name" value="PIN_YacP-like"/>
    <property type="match status" value="1"/>
</dbReference>
<evidence type="ECO:0000313" key="2">
    <source>
        <dbReference type="Proteomes" id="UP001236723"/>
    </source>
</evidence>
<comment type="caution">
    <text evidence="1">The sequence shown here is derived from an EMBL/GenBank/DDBJ whole genome shotgun (WGS) entry which is preliminary data.</text>
</comment>
<dbReference type="PANTHER" id="PTHR34547">
    <property type="entry name" value="YACP-LIKE NYN DOMAIN PROTEIN"/>
    <property type="match status" value="1"/>
</dbReference>
<protein>
    <submittedName>
        <fullName evidence="1">RNA-binding protein with PIN domain</fullName>
    </submittedName>
</protein>
<sequence>MIVLVVDGYNMIGDWPELKRLRDHDLEAARNRLIEMLAEYQAYIGHKVVVVFDAYTVRDVERHYNQLQVEVIFTKEKETADEKIEKLVKDVMNVKTKVYVATSDYAEQWTIFSRGALRKSARELLIEIQAIDDDIQKDLEKQVEVQPKAKIPLSENVLKTFENWRRGNK</sequence>
<dbReference type="Proteomes" id="UP001236723">
    <property type="component" value="Unassembled WGS sequence"/>
</dbReference>
<organism evidence="1 2">
    <name type="scientific">Alkalibacillus filiformis</name>
    <dbReference type="NCBI Taxonomy" id="200990"/>
    <lineage>
        <taxon>Bacteria</taxon>
        <taxon>Bacillati</taxon>
        <taxon>Bacillota</taxon>
        <taxon>Bacilli</taxon>
        <taxon>Bacillales</taxon>
        <taxon>Bacillaceae</taxon>
        <taxon>Alkalibacillus</taxon>
    </lineage>
</organism>
<keyword evidence="2" id="KW-1185">Reference proteome</keyword>
<dbReference type="Pfam" id="PF05991">
    <property type="entry name" value="NYN_YacP"/>
    <property type="match status" value="1"/>
</dbReference>